<accession>A0A2Y8ZUS4</accession>
<dbReference type="OrthoDB" id="560250at2"/>
<dbReference type="InterPro" id="IPR011660">
    <property type="entry name" value="VapB-like"/>
</dbReference>
<dbReference type="AlphaFoldDB" id="A0A2Y8ZUS4"/>
<evidence type="ECO:0000313" key="2">
    <source>
        <dbReference type="EMBL" id="SSA35685.1"/>
    </source>
</evidence>
<evidence type="ECO:0000256" key="1">
    <source>
        <dbReference type="ARBA" id="ARBA00022649"/>
    </source>
</evidence>
<dbReference type="Proteomes" id="UP000250028">
    <property type="component" value="Unassembled WGS sequence"/>
</dbReference>
<gene>
    <name evidence="2" type="ORF">SAMN04489750_3055</name>
</gene>
<evidence type="ECO:0008006" key="4">
    <source>
        <dbReference type="Google" id="ProtNLM"/>
    </source>
</evidence>
<keyword evidence="1" id="KW-1277">Toxin-antitoxin system</keyword>
<keyword evidence="3" id="KW-1185">Reference proteome</keyword>
<name>A0A2Y8ZUS4_9MICO</name>
<protein>
    <recommendedName>
        <fullName evidence="4">Antitoxin VapB</fullName>
    </recommendedName>
</protein>
<dbReference type="EMBL" id="UESZ01000001">
    <property type="protein sequence ID" value="SSA35685.1"/>
    <property type="molecule type" value="Genomic_DNA"/>
</dbReference>
<dbReference type="RefSeq" id="WP_109687126.1">
    <property type="nucleotide sequence ID" value="NZ_QGDN01000001.1"/>
</dbReference>
<proteinExistence type="predicted"/>
<reference evidence="3" key="1">
    <citation type="submission" date="2016-10" db="EMBL/GenBank/DDBJ databases">
        <authorList>
            <person name="Varghese N."/>
            <person name="Submissions S."/>
        </authorList>
    </citation>
    <scope>NUCLEOTIDE SEQUENCE [LARGE SCALE GENOMIC DNA]</scope>
    <source>
        <strain evidence="3">DSM 22951</strain>
    </source>
</reference>
<dbReference type="Pfam" id="PF07704">
    <property type="entry name" value="PSK_trans_fac"/>
    <property type="match status" value="1"/>
</dbReference>
<sequence length="83" mass="9324">MGLNIKNERVHELAKEAARRTGRTQTGVIEVALEEFLARTEAEQSAEARRRRAEELIADLQSMYAGQDLSTDFLYDDETGLPA</sequence>
<evidence type="ECO:0000313" key="3">
    <source>
        <dbReference type="Proteomes" id="UP000250028"/>
    </source>
</evidence>
<organism evidence="2 3">
    <name type="scientific">Branchiibius hedensis</name>
    <dbReference type="NCBI Taxonomy" id="672460"/>
    <lineage>
        <taxon>Bacteria</taxon>
        <taxon>Bacillati</taxon>
        <taxon>Actinomycetota</taxon>
        <taxon>Actinomycetes</taxon>
        <taxon>Micrococcales</taxon>
        <taxon>Dermacoccaceae</taxon>
        <taxon>Branchiibius</taxon>
    </lineage>
</organism>